<dbReference type="Gene3D" id="2.40.50.140">
    <property type="entry name" value="Nucleic acid-binding proteins"/>
    <property type="match status" value="1"/>
</dbReference>
<organism evidence="1 2">
    <name type="scientific">Rotaria sordida</name>
    <dbReference type="NCBI Taxonomy" id="392033"/>
    <lineage>
        <taxon>Eukaryota</taxon>
        <taxon>Metazoa</taxon>
        <taxon>Spiralia</taxon>
        <taxon>Gnathifera</taxon>
        <taxon>Rotifera</taxon>
        <taxon>Eurotatoria</taxon>
        <taxon>Bdelloidea</taxon>
        <taxon>Philodinida</taxon>
        <taxon>Philodinidae</taxon>
        <taxon>Rotaria</taxon>
    </lineage>
</organism>
<protein>
    <recommendedName>
        <fullName evidence="3">Replication protein A OB domain-containing protein</fullName>
    </recommendedName>
</protein>
<evidence type="ECO:0000313" key="1">
    <source>
        <dbReference type="EMBL" id="CAF1302885.1"/>
    </source>
</evidence>
<dbReference type="AlphaFoldDB" id="A0A815DYJ1"/>
<comment type="caution">
    <text evidence="1">The sequence shown here is derived from an EMBL/GenBank/DDBJ whole genome shotgun (WGS) entry which is preliminary data.</text>
</comment>
<evidence type="ECO:0008006" key="3">
    <source>
        <dbReference type="Google" id="ProtNLM"/>
    </source>
</evidence>
<dbReference type="Proteomes" id="UP000663882">
    <property type="component" value="Unassembled WGS sequence"/>
</dbReference>
<sequence>MSAKRFKTLSGFLTNVSPVKEGKKQHNWAEGHIQTGASTEEKVLFFFEKPKVSSSVYENALSACNNKTAVAVSGLSEDKDGSFLTCRTSEIKPRQVTFDRREMTDTKIDLGSALTTAPSSDDTVTISGRVVKLNPITFIMKYDNVTHQKVKKTYRTGVVADLTGAVMVMLWEDIANDIREDSSITLCNMRSTIDGNGFSYFTTTFRSELKNSLESCDDYDEDAAEALRVRRTGPRVCVCMASCPQPVHGGYVLHWVATQSVSAK</sequence>
<dbReference type="EMBL" id="CAJNOO010002868">
    <property type="protein sequence ID" value="CAF1302885.1"/>
    <property type="molecule type" value="Genomic_DNA"/>
</dbReference>
<gene>
    <name evidence="1" type="ORF">RFH988_LOCUS29822</name>
</gene>
<dbReference type="OrthoDB" id="10480388at2759"/>
<accession>A0A815DYJ1</accession>
<proteinExistence type="predicted"/>
<reference evidence="1" key="1">
    <citation type="submission" date="2021-02" db="EMBL/GenBank/DDBJ databases">
        <authorList>
            <person name="Nowell W R."/>
        </authorList>
    </citation>
    <scope>NUCLEOTIDE SEQUENCE</scope>
</reference>
<name>A0A815DYJ1_9BILA</name>
<evidence type="ECO:0000313" key="2">
    <source>
        <dbReference type="Proteomes" id="UP000663882"/>
    </source>
</evidence>
<dbReference type="SUPFAM" id="SSF50249">
    <property type="entry name" value="Nucleic acid-binding proteins"/>
    <property type="match status" value="1"/>
</dbReference>
<dbReference type="InterPro" id="IPR012340">
    <property type="entry name" value="NA-bd_OB-fold"/>
</dbReference>